<feature type="region of interest" description="Disordered" evidence="1">
    <location>
        <begin position="160"/>
        <end position="216"/>
    </location>
</feature>
<protein>
    <submittedName>
        <fullName evidence="2">Uncharacterized protein</fullName>
    </submittedName>
</protein>
<dbReference type="Proteomes" id="UP000825935">
    <property type="component" value="Chromosome 35"/>
</dbReference>
<feature type="compositionally biased region" description="Low complexity" evidence="1">
    <location>
        <begin position="185"/>
        <end position="201"/>
    </location>
</feature>
<dbReference type="AlphaFoldDB" id="A0A8T2QH33"/>
<feature type="compositionally biased region" description="Polar residues" evidence="1">
    <location>
        <begin position="170"/>
        <end position="182"/>
    </location>
</feature>
<sequence>MSMVMEACCEAVRCASSHKISNENVQNRNMSSVLLVSASRDPLRFNLSDSACAVPGISEYTRLRDPKSTCNLNHVGFSLTCYHSPNKIIYGDVFGNNPEPQTRRKRGVDLTKLSDVLFERLVPPRPPVGGHPSPPTSTPVETVFPMRSSLLGPEVYDRAMRPSSRHRSRTQPLAATSQQTRMVYSPSASQSAGQNSQSQQESHQRRTANVSMPMRPPPHPFSNQTVSFAPAAEAGFSQMFVYPHPMAPMQGIHGQPPPFPLFQPSYNTVPSSSHGVSPRRPAFMPLRTPTPNMWQYPAFFGQAIPDDAEQLPPSTDTMDPIRNQPLTQAAEYQPASYHPAASMPAWCNYQNEDTLAPGRAPLTFNPSSNQEALEEHGWPAGNVNYWAFDQSANPDVVGVQSPFGYYPTTGNALPDGHYHAAEQVTSTPMRFNYQHESLSAQSGVQSTFDQSIDQDFHWLARNSDNLAYSHDMNPDLEAVLHSQLHYYPAAGSAHQENLYQAADEIDGSADQPTDQMRLDSLDQFLNYQEMLQSPQLQLEGMEQGHWNQTPYNQQGE</sequence>
<organism evidence="2 3">
    <name type="scientific">Ceratopteris richardii</name>
    <name type="common">Triangle waterfern</name>
    <dbReference type="NCBI Taxonomy" id="49495"/>
    <lineage>
        <taxon>Eukaryota</taxon>
        <taxon>Viridiplantae</taxon>
        <taxon>Streptophyta</taxon>
        <taxon>Embryophyta</taxon>
        <taxon>Tracheophyta</taxon>
        <taxon>Polypodiopsida</taxon>
        <taxon>Polypodiidae</taxon>
        <taxon>Polypodiales</taxon>
        <taxon>Pteridineae</taxon>
        <taxon>Pteridaceae</taxon>
        <taxon>Parkerioideae</taxon>
        <taxon>Ceratopteris</taxon>
    </lineage>
</organism>
<gene>
    <name evidence="2" type="ORF">KP509_35G065500</name>
</gene>
<reference evidence="2" key="1">
    <citation type="submission" date="2021-08" db="EMBL/GenBank/DDBJ databases">
        <title>WGS assembly of Ceratopteris richardii.</title>
        <authorList>
            <person name="Marchant D.B."/>
            <person name="Chen G."/>
            <person name="Jenkins J."/>
            <person name="Shu S."/>
            <person name="Leebens-Mack J."/>
            <person name="Grimwood J."/>
            <person name="Schmutz J."/>
            <person name="Soltis P."/>
            <person name="Soltis D."/>
            <person name="Chen Z.-H."/>
        </authorList>
    </citation>
    <scope>NUCLEOTIDE SEQUENCE</scope>
    <source>
        <strain evidence="2">Whitten #5841</strain>
        <tissue evidence="2">Leaf</tissue>
    </source>
</reference>
<feature type="region of interest" description="Disordered" evidence="1">
    <location>
        <begin position="121"/>
        <end position="142"/>
    </location>
</feature>
<evidence type="ECO:0000313" key="3">
    <source>
        <dbReference type="Proteomes" id="UP000825935"/>
    </source>
</evidence>
<comment type="caution">
    <text evidence="2">The sequence shown here is derived from an EMBL/GenBank/DDBJ whole genome shotgun (WGS) entry which is preliminary data.</text>
</comment>
<feature type="compositionally biased region" description="Pro residues" evidence="1">
    <location>
        <begin position="123"/>
        <end position="137"/>
    </location>
</feature>
<accession>A0A8T2QH33</accession>
<dbReference type="EMBL" id="CM035440">
    <property type="protein sequence ID" value="KAH7283189.1"/>
    <property type="molecule type" value="Genomic_DNA"/>
</dbReference>
<evidence type="ECO:0000256" key="1">
    <source>
        <dbReference type="SAM" id="MobiDB-lite"/>
    </source>
</evidence>
<name>A0A8T2QH33_CERRI</name>
<proteinExistence type="predicted"/>
<evidence type="ECO:0000313" key="2">
    <source>
        <dbReference type="EMBL" id="KAH7283189.1"/>
    </source>
</evidence>
<keyword evidence="3" id="KW-1185">Reference proteome</keyword>